<feature type="compositionally biased region" description="Basic and acidic residues" evidence="1">
    <location>
        <begin position="144"/>
        <end position="157"/>
    </location>
</feature>
<feature type="region of interest" description="Disordered" evidence="1">
    <location>
        <begin position="1"/>
        <end position="281"/>
    </location>
</feature>
<feature type="compositionally biased region" description="Basic residues" evidence="1">
    <location>
        <begin position="105"/>
        <end position="117"/>
    </location>
</feature>
<proteinExistence type="predicted"/>
<feature type="compositionally biased region" description="Pro residues" evidence="1">
    <location>
        <begin position="270"/>
        <end position="281"/>
    </location>
</feature>
<protein>
    <submittedName>
        <fullName evidence="2">Uncharacterized protein</fullName>
    </submittedName>
</protein>
<dbReference type="AlphaFoldDB" id="A0A6J4JRQ8"/>
<reference evidence="2" key="1">
    <citation type="submission" date="2020-02" db="EMBL/GenBank/DDBJ databases">
        <authorList>
            <person name="Meier V. D."/>
        </authorList>
    </citation>
    <scope>NUCLEOTIDE SEQUENCE</scope>
    <source>
        <strain evidence="2">AVDCRST_MAG48</strain>
    </source>
</reference>
<evidence type="ECO:0000256" key="1">
    <source>
        <dbReference type="SAM" id="MobiDB-lite"/>
    </source>
</evidence>
<feature type="compositionally biased region" description="Low complexity" evidence="1">
    <location>
        <begin position="241"/>
        <end position="259"/>
    </location>
</feature>
<feature type="non-terminal residue" evidence="2">
    <location>
        <position position="281"/>
    </location>
</feature>
<feature type="compositionally biased region" description="Basic residues" evidence="1">
    <location>
        <begin position="130"/>
        <end position="143"/>
    </location>
</feature>
<name>A0A6J4JRQ8_9ACTN</name>
<evidence type="ECO:0000313" key="2">
    <source>
        <dbReference type="EMBL" id="CAA9285769.1"/>
    </source>
</evidence>
<organism evidence="2">
    <name type="scientific">uncultured Friedmanniella sp</name>
    <dbReference type="NCBI Taxonomy" id="335381"/>
    <lineage>
        <taxon>Bacteria</taxon>
        <taxon>Bacillati</taxon>
        <taxon>Actinomycetota</taxon>
        <taxon>Actinomycetes</taxon>
        <taxon>Propionibacteriales</taxon>
        <taxon>Nocardioidaceae</taxon>
        <taxon>Friedmanniella</taxon>
        <taxon>environmental samples</taxon>
    </lineage>
</organism>
<feature type="compositionally biased region" description="Basic residues" evidence="1">
    <location>
        <begin position="1"/>
        <end position="15"/>
    </location>
</feature>
<sequence>DRRGRRPPLRRRPGVRRGGLPAGHPGLAGPPARPRRLRGGRRRQRQHRRHRRGRRPPRRPRRPRGNPRRLRRPPARHRGGAGRDRRLHRRRHRAPRRLAGPAGRALRRRRRGRRRRALPLPGPALVGSRLPHRLVRRDRRRARPDRPGALRDRDQRRLPPGGVPRLRHPADPGRGRGRPAAPAPPPRPGRLGRRQPGADLLAPDGPGAAAHARRLLRLPLRPEPRAEPAAAGPGDARRPGDPGAAGAHQPAAAAALAGRAGAGRHRPAAVPAPPRSRPGAL</sequence>
<dbReference type="EMBL" id="CADCTS010000016">
    <property type="protein sequence ID" value="CAA9285769.1"/>
    <property type="molecule type" value="Genomic_DNA"/>
</dbReference>
<feature type="non-terminal residue" evidence="2">
    <location>
        <position position="1"/>
    </location>
</feature>
<accession>A0A6J4JRQ8</accession>
<feature type="compositionally biased region" description="Basic residues" evidence="1">
    <location>
        <begin position="33"/>
        <end position="96"/>
    </location>
</feature>
<gene>
    <name evidence="2" type="ORF">AVDCRST_MAG48-104</name>
</gene>